<dbReference type="Proteomes" id="UP000517759">
    <property type="component" value="Unassembled WGS sequence"/>
</dbReference>
<dbReference type="RefSeq" id="WP_183510849.1">
    <property type="nucleotide sequence ID" value="NZ_BSPG01000011.1"/>
</dbReference>
<organism evidence="2 3">
    <name type="scientific">Methylobacterium brachythecii</name>
    <dbReference type="NCBI Taxonomy" id="1176177"/>
    <lineage>
        <taxon>Bacteria</taxon>
        <taxon>Pseudomonadati</taxon>
        <taxon>Pseudomonadota</taxon>
        <taxon>Alphaproteobacteria</taxon>
        <taxon>Hyphomicrobiales</taxon>
        <taxon>Methylobacteriaceae</taxon>
        <taxon>Methylobacterium</taxon>
    </lineage>
</organism>
<dbReference type="AlphaFoldDB" id="A0A7W6F925"/>
<dbReference type="EMBL" id="BSPG01000011">
    <property type="protein sequence ID" value="GLS44419.1"/>
    <property type="molecule type" value="Genomic_DNA"/>
</dbReference>
<gene>
    <name evidence="1" type="ORF">GCM10007884_24070</name>
    <name evidence="2" type="ORF">GGR33_004601</name>
</gene>
<protein>
    <submittedName>
        <fullName evidence="2">Transposase-like protein</fullName>
    </submittedName>
</protein>
<dbReference type="Gene3D" id="1.10.10.60">
    <property type="entry name" value="Homeodomain-like"/>
    <property type="match status" value="1"/>
</dbReference>
<reference evidence="2 3" key="3">
    <citation type="submission" date="2020-08" db="EMBL/GenBank/DDBJ databases">
        <title>Genomic Encyclopedia of Type Strains, Phase IV (KMG-IV): sequencing the most valuable type-strain genomes for metagenomic binning, comparative biology and taxonomic classification.</title>
        <authorList>
            <person name="Goeker M."/>
        </authorList>
    </citation>
    <scope>NUCLEOTIDE SEQUENCE [LARGE SCALE GENOMIC DNA]</scope>
    <source>
        <strain evidence="2 3">DSM 24105</strain>
    </source>
</reference>
<dbReference type="Proteomes" id="UP001156881">
    <property type="component" value="Unassembled WGS sequence"/>
</dbReference>
<comment type="caution">
    <text evidence="2">The sequence shown here is derived from an EMBL/GenBank/DDBJ whole genome shotgun (WGS) entry which is preliminary data.</text>
</comment>
<accession>A0A7W6F925</accession>
<sequence>MPARRISDSDRERMAELREQGVMLKDIAAEIGCSESSVWWHCLRIGAEAPKPRSLQVEYTGPMVMTRNGYPVRRFTADEDARLLALEAQGLREIDIARAIGRRRNAVVARLMTLARREARMEASA</sequence>
<keyword evidence="4" id="KW-1185">Reference proteome</keyword>
<reference evidence="1" key="1">
    <citation type="journal article" date="2014" name="Int. J. Syst. Evol. Microbiol.">
        <title>Complete genome of a new Firmicutes species belonging to the dominant human colonic microbiota ('Ruminococcus bicirculans') reveals two chromosomes and a selective capacity to utilize plant glucans.</title>
        <authorList>
            <consortium name="NISC Comparative Sequencing Program"/>
            <person name="Wegmann U."/>
            <person name="Louis P."/>
            <person name="Goesmann A."/>
            <person name="Henrissat B."/>
            <person name="Duncan S.H."/>
            <person name="Flint H.J."/>
        </authorList>
    </citation>
    <scope>NUCLEOTIDE SEQUENCE</scope>
    <source>
        <strain evidence="1">NBRC 107710</strain>
    </source>
</reference>
<dbReference type="EMBL" id="JACIDN010000010">
    <property type="protein sequence ID" value="MBB3905073.1"/>
    <property type="molecule type" value="Genomic_DNA"/>
</dbReference>
<evidence type="ECO:0000313" key="4">
    <source>
        <dbReference type="Proteomes" id="UP001156881"/>
    </source>
</evidence>
<reference evidence="1" key="4">
    <citation type="submission" date="2023-01" db="EMBL/GenBank/DDBJ databases">
        <title>Draft genome sequence of Methylobacterium brachythecii strain NBRC 107710.</title>
        <authorList>
            <person name="Sun Q."/>
            <person name="Mori K."/>
        </authorList>
    </citation>
    <scope>NUCLEOTIDE SEQUENCE</scope>
    <source>
        <strain evidence="1">NBRC 107710</strain>
    </source>
</reference>
<evidence type="ECO:0000313" key="3">
    <source>
        <dbReference type="Proteomes" id="UP000517759"/>
    </source>
</evidence>
<proteinExistence type="predicted"/>
<name>A0A7W6F925_9HYPH</name>
<reference evidence="4" key="2">
    <citation type="journal article" date="2019" name="Int. J. Syst. Evol. Microbiol.">
        <title>The Global Catalogue of Microorganisms (GCM) 10K type strain sequencing project: providing services to taxonomists for standard genome sequencing and annotation.</title>
        <authorList>
            <consortium name="The Broad Institute Genomics Platform"/>
            <consortium name="The Broad Institute Genome Sequencing Center for Infectious Disease"/>
            <person name="Wu L."/>
            <person name="Ma J."/>
        </authorList>
    </citation>
    <scope>NUCLEOTIDE SEQUENCE [LARGE SCALE GENOMIC DNA]</scope>
    <source>
        <strain evidence="4">NBRC 107710</strain>
    </source>
</reference>
<evidence type="ECO:0000313" key="2">
    <source>
        <dbReference type="EMBL" id="MBB3905073.1"/>
    </source>
</evidence>
<evidence type="ECO:0000313" key="1">
    <source>
        <dbReference type="EMBL" id="GLS44419.1"/>
    </source>
</evidence>